<dbReference type="SMART" id="SM00054">
    <property type="entry name" value="EFh"/>
    <property type="match status" value="5"/>
</dbReference>
<organism evidence="6 7">
    <name type="scientific">Roseibium algae</name>
    <dbReference type="NCBI Taxonomy" id="3123038"/>
    <lineage>
        <taxon>Bacteria</taxon>
        <taxon>Pseudomonadati</taxon>
        <taxon>Pseudomonadota</taxon>
        <taxon>Alphaproteobacteria</taxon>
        <taxon>Hyphomicrobiales</taxon>
        <taxon>Stappiaceae</taxon>
        <taxon>Roseibium</taxon>
    </lineage>
</organism>
<keyword evidence="7" id="KW-1185">Reference proteome</keyword>
<keyword evidence="2" id="KW-0677">Repeat</keyword>
<proteinExistence type="predicted"/>
<evidence type="ECO:0000256" key="3">
    <source>
        <dbReference type="SAM" id="MobiDB-lite"/>
    </source>
</evidence>
<evidence type="ECO:0000256" key="4">
    <source>
        <dbReference type="SAM" id="SignalP"/>
    </source>
</evidence>
<evidence type="ECO:0000313" key="6">
    <source>
        <dbReference type="EMBL" id="MEJ8473854.1"/>
    </source>
</evidence>
<dbReference type="SUPFAM" id="SSF47473">
    <property type="entry name" value="EF-hand"/>
    <property type="match status" value="2"/>
</dbReference>
<feature type="chain" id="PRO_5045766359" evidence="4">
    <location>
        <begin position="27"/>
        <end position="329"/>
    </location>
</feature>
<sequence length="329" mass="35860">MTNRFKMIAIAALAASVSGIALSAQAGNQGQGKLQVAGMMGHDSEMGGMGKRHGHKGGRRGAKMFMSQYDLDNDGVVTAVEFDEVTAKRFAEGDADVNGAISLDEFKDGFAERSKTMQVRVFQRLDKDGDGIVSTEEFNRMTDRMFSRMDRDGNGELERKVVGHGGKKHAGTEGQGKGKSRDEAKEGGRKFMHGGHEGKDRYARGGRGGMKGSMMGHMFVMLDTDNDGKVTRAEFEDVRGKLFALADTDNSGGFELTDFSTIWMTLNNGRVVRMFQGLDADGDLAITSEEFAERAGKRLDRMDRNDDGVVSKADFKRMHSNGKKGSPRG</sequence>
<dbReference type="InterPro" id="IPR002048">
    <property type="entry name" value="EF_hand_dom"/>
</dbReference>
<name>A0ABU8TI70_9HYPH</name>
<feature type="compositionally biased region" description="Basic residues" evidence="3">
    <location>
        <begin position="318"/>
        <end position="329"/>
    </location>
</feature>
<dbReference type="RefSeq" id="WP_340273536.1">
    <property type="nucleotide sequence ID" value="NZ_JBAKIA010000004.1"/>
</dbReference>
<keyword evidence="1" id="KW-0479">Metal-binding</keyword>
<feature type="domain" description="EF-hand" evidence="5">
    <location>
        <begin position="113"/>
        <end position="148"/>
    </location>
</feature>
<feature type="compositionally biased region" description="Basic and acidic residues" evidence="3">
    <location>
        <begin position="149"/>
        <end position="161"/>
    </location>
</feature>
<feature type="region of interest" description="Disordered" evidence="3">
    <location>
        <begin position="149"/>
        <end position="204"/>
    </location>
</feature>
<dbReference type="EMBL" id="JBAKIA010000004">
    <property type="protein sequence ID" value="MEJ8473854.1"/>
    <property type="molecule type" value="Genomic_DNA"/>
</dbReference>
<reference evidence="6 7" key="1">
    <citation type="submission" date="2024-02" db="EMBL/GenBank/DDBJ databases">
        <title>Roseibium algae sp. nov., isolated from marine alga (Grateloupia sp.), showing potential in myo-inositol conversion.</title>
        <authorList>
            <person name="Wang Y."/>
        </authorList>
    </citation>
    <scope>NUCLEOTIDE SEQUENCE [LARGE SCALE GENOMIC DNA]</scope>
    <source>
        <strain evidence="6 7">H3510</strain>
    </source>
</reference>
<feature type="domain" description="EF-hand" evidence="5">
    <location>
        <begin position="290"/>
        <end position="325"/>
    </location>
</feature>
<evidence type="ECO:0000256" key="2">
    <source>
        <dbReference type="ARBA" id="ARBA00022737"/>
    </source>
</evidence>
<dbReference type="InterPro" id="IPR011992">
    <property type="entry name" value="EF-hand-dom_pair"/>
</dbReference>
<dbReference type="Pfam" id="PF13202">
    <property type="entry name" value="EF-hand_5"/>
    <property type="match status" value="3"/>
</dbReference>
<dbReference type="PANTHER" id="PTHR45942">
    <property type="entry name" value="PROTEIN PHOSPATASE 3 REGULATORY SUBUNIT B ALPHA ISOFORM TYPE 1"/>
    <property type="match status" value="1"/>
</dbReference>
<feature type="compositionally biased region" description="Basic and acidic residues" evidence="3">
    <location>
        <begin position="179"/>
        <end position="203"/>
    </location>
</feature>
<evidence type="ECO:0000256" key="1">
    <source>
        <dbReference type="ARBA" id="ARBA00022723"/>
    </source>
</evidence>
<feature type="domain" description="EF-hand" evidence="5">
    <location>
        <begin position="210"/>
        <end position="245"/>
    </location>
</feature>
<dbReference type="PROSITE" id="PS00018">
    <property type="entry name" value="EF_HAND_1"/>
    <property type="match status" value="3"/>
</dbReference>
<accession>A0ABU8TI70</accession>
<dbReference type="Proteomes" id="UP001385499">
    <property type="component" value="Unassembled WGS sequence"/>
</dbReference>
<gene>
    <name evidence="6" type="ORF">V6575_07130</name>
</gene>
<dbReference type="InterPro" id="IPR018247">
    <property type="entry name" value="EF_Hand_1_Ca_BS"/>
</dbReference>
<dbReference type="Gene3D" id="1.10.238.10">
    <property type="entry name" value="EF-hand"/>
    <property type="match status" value="4"/>
</dbReference>
<keyword evidence="4" id="KW-0732">Signal</keyword>
<feature type="signal peptide" evidence="4">
    <location>
        <begin position="1"/>
        <end position="26"/>
    </location>
</feature>
<evidence type="ECO:0000313" key="7">
    <source>
        <dbReference type="Proteomes" id="UP001385499"/>
    </source>
</evidence>
<dbReference type="PROSITE" id="PS50222">
    <property type="entry name" value="EF_HAND_2"/>
    <property type="match status" value="3"/>
</dbReference>
<comment type="caution">
    <text evidence="6">The sequence shown here is derived from an EMBL/GenBank/DDBJ whole genome shotgun (WGS) entry which is preliminary data.</text>
</comment>
<feature type="region of interest" description="Disordered" evidence="3">
    <location>
        <begin position="310"/>
        <end position="329"/>
    </location>
</feature>
<protein>
    <submittedName>
        <fullName evidence="6">EF-hand domain-containing protein</fullName>
    </submittedName>
</protein>
<evidence type="ECO:0000259" key="5">
    <source>
        <dbReference type="PROSITE" id="PS50222"/>
    </source>
</evidence>